<gene>
    <name evidence="1" type="ORF">ASN18_0282</name>
</gene>
<dbReference type="Proteomes" id="UP000060487">
    <property type="component" value="Unassembled WGS sequence"/>
</dbReference>
<comment type="caution">
    <text evidence="1">The sequence shown here is derived from an EMBL/GenBank/DDBJ whole genome shotgun (WGS) entry which is preliminary data.</text>
</comment>
<dbReference type="RefSeq" id="WP_085050817.1">
    <property type="nucleotide sequence ID" value="NZ_LNQR01000008.1"/>
</dbReference>
<organism evidence="1 2">
    <name type="scientific">Candidatus Magnetominusculus xianensis</name>
    <dbReference type="NCBI Taxonomy" id="1748249"/>
    <lineage>
        <taxon>Bacteria</taxon>
        <taxon>Pseudomonadati</taxon>
        <taxon>Nitrospirota</taxon>
        <taxon>Nitrospiria</taxon>
        <taxon>Nitrospirales</taxon>
        <taxon>Nitrospiraceae</taxon>
        <taxon>Candidatus Magnetominusculus</taxon>
    </lineage>
</organism>
<reference evidence="1 2" key="1">
    <citation type="submission" date="2015-11" db="EMBL/GenBank/DDBJ databases">
        <authorList>
            <person name="Lin W."/>
        </authorList>
    </citation>
    <scope>NUCLEOTIDE SEQUENCE [LARGE SCALE GENOMIC DNA]</scope>
    <source>
        <strain evidence="1 2">HCH-1</strain>
    </source>
</reference>
<sequence>MRLYLRVGDKVIHINSATWGMGEVVEERHSVLAGGFCFVRISFEDGQDRSFINDLDNQCCCYYAGIRVIY</sequence>
<accession>A0ABR5SNK5</accession>
<evidence type="ECO:0000313" key="1">
    <source>
        <dbReference type="EMBL" id="KWT93559.1"/>
    </source>
</evidence>
<evidence type="ECO:0008006" key="3">
    <source>
        <dbReference type="Google" id="ProtNLM"/>
    </source>
</evidence>
<proteinExistence type="predicted"/>
<evidence type="ECO:0000313" key="2">
    <source>
        <dbReference type="Proteomes" id="UP000060487"/>
    </source>
</evidence>
<protein>
    <recommendedName>
        <fullName evidence="3">DUF3553 domain-containing protein</fullName>
    </recommendedName>
</protein>
<keyword evidence="2" id="KW-1185">Reference proteome</keyword>
<name>A0ABR5SNK5_9BACT</name>
<dbReference type="EMBL" id="LNQR01000008">
    <property type="protein sequence ID" value="KWT93559.1"/>
    <property type="molecule type" value="Genomic_DNA"/>
</dbReference>